<feature type="domain" description="Cellobiose dehydrogenase-like cytochrome" evidence="2">
    <location>
        <begin position="31"/>
        <end position="129"/>
    </location>
</feature>
<dbReference type="Pfam" id="PF16010">
    <property type="entry name" value="CDH-cyt"/>
    <property type="match status" value="1"/>
</dbReference>
<evidence type="ECO:0000313" key="4">
    <source>
        <dbReference type="Proteomes" id="UP000243498"/>
    </source>
</evidence>
<dbReference type="InterPro" id="IPR015920">
    <property type="entry name" value="Cellobiose_DH-like_cyt"/>
</dbReference>
<feature type="region of interest" description="Disordered" evidence="1">
    <location>
        <begin position="1"/>
        <end position="45"/>
    </location>
</feature>
<feature type="region of interest" description="Disordered" evidence="1">
    <location>
        <begin position="148"/>
        <end position="182"/>
    </location>
</feature>
<gene>
    <name evidence="3" type="ORF">NOR_06227</name>
</gene>
<dbReference type="PANTHER" id="PTHR47190:SF1">
    <property type="entry name" value="GLUCOSE-METHANOL-CHOLINE OXIDOREDUCTASE N-TERMINAL DOMAIN-CONTAINING PROTEIN"/>
    <property type="match status" value="1"/>
</dbReference>
<reference evidence="3 4" key="1">
    <citation type="journal article" date="2016" name="Genome Biol. Evol.">
        <title>Divergent and convergent evolution of fungal pathogenicity.</title>
        <authorList>
            <person name="Shang Y."/>
            <person name="Xiao G."/>
            <person name="Zheng P."/>
            <person name="Cen K."/>
            <person name="Zhan S."/>
            <person name="Wang C."/>
        </authorList>
    </citation>
    <scope>NUCLEOTIDE SEQUENCE [LARGE SCALE GENOMIC DNA]</scope>
    <source>
        <strain evidence="3 4">RCEF 4871</strain>
    </source>
</reference>
<protein>
    <submittedName>
        <fullName evidence="3">Cellobiose dehydrogenase, cytochrome</fullName>
    </submittedName>
</protein>
<dbReference type="STRING" id="1081105.A0A167AW91"/>
<sequence>MVTHRRHERPLADGGPGPTARKSYLHSDKPSTRKTTTPEVTDNFKARPIATSTSVKSSSLTYTFLCEECLDEALGLVATAATRTAKMGWALGSNKVENSASPAAMLNFHHLGFGGFQAQLAEARSAQFDQWATMAGVPLAPAAGASLIESEKKKKKEKKEKGKAEIKGGLGKKPDDDSDDDD</sequence>
<evidence type="ECO:0000256" key="1">
    <source>
        <dbReference type="SAM" id="MobiDB-lite"/>
    </source>
</evidence>
<evidence type="ECO:0000259" key="2">
    <source>
        <dbReference type="Pfam" id="PF16010"/>
    </source>
</evidence>
<accession>A0A167AW91</accession>
<dbReference type="InterPro" id="IPR053208">
    <property type="entry name" value="GMC_Oxidoreductase_CD"/>
</dbReference>
<comment type="caution">
    <text evidence="3">The sequence shown here is derived from an EMBL/GenBank/DDBJ whole genome shotgun (WGS) entry which is preliminary data.</text>
</comment>
<keyword evidence="4" id="KW-1185">Reference proteome</keyword>
<dbReference type="Proteomes" id="UP000243498">
    <property type="component" value="Unassembled WGS sequence"/>
</dbReference>
<dbReference type="Gene3D" id="2.60.40.1210">
    <property type="entry name" value="Cellobiose dehydrogenase, cytochrome domain"/>
    <property type="match status" value="1"/>
</dbReference>
<dbReference type="OrthoDB" id="413885at2759"/>
<evidence type="ECO:0000313" key="3">
    <source>
        <dbReference type="EMBL" id="OAA39389.1"/>
    </source>
</evidence>
<organism evidence="3 4">
    <name type="scientific">Metarhizium rileyi (strain RCEF 4871)</name>
    <name type="common">Nomuraea rileyi</name>
    <dbReference type="NCBI Taxonomy" id="1649241"/>
    <lineage>
        <taxon>Eukaryota</taxon>
        <taxon>Fungi</taxon>
        <taxon>Dikarya</taxon>
        <taxon>Ascomycota</taxon>
        <taxon>Pezizomycotina</taxon>
        <taxon>Sordariomycetes</taxon>
        <taxon>Hypocreomycetidae</taxon>
        <taxon>Hypocreales</taxon>
        <taxon>Clavicipitaceae</taxon>
        <taxon>Metarhizium</taxon>
    </lineage>
</organism>
<dbReference type="EMBL" id="AZHC01000022">
    <property type="protein sequence ID" value="OAA39389.1"/>
    <property type="molecule type" value="Genomic_DNA"/>
</dbReference>
<dbReference type="SUPFAM" id="SSF49344">
    <property type="entry name" value="CBD9-like"/>
    <property type="match status" value="1"/>
</dbReference>
<dbReference type="PANTHER" id="PTHR47190">
    <property type="entry name" value="DEHYDROGENASE, PUTATIVE-RELATED"/>
    <property type="match status" value="1"/>
</dbReference>
<dbReference type="AlphaFoldDB" id="A0A167AW91"/>
<proteinExistence type="predicted"/>
<name>A0A167AW91_METRR</name>